<dbReference type="InterPro" id="IPR008979">
    <property type="entry name" value="Galactose-bd-like_sf"/>
</dbReference>
<dbReference type="GO" id="GO:0005764">
    <property type="term" value="C:lysosome"/>
    <property type="evidence" value="ECO:0007669"/>
    <property type="project" value="UniProtKB-SubCell"/>
</dbReference>
<evidence type="ECO:0000313" key="17">
    <source>
        <dbReference type="Proteomes" id="UP000824540"/>
    </source>
</evidence>
<dbReference type="InterPro" id="IPR017853">
    <property type="entry name" value="GH"/>
</dbReference>
<evidence type="ECO:0000256" key="6">
    <source>
        <dbReference type="ARBA" id="ARBA00022729"/>
    </source>
</evidence>
<evidence type="ECO:0000256" key="9">
    <source>
        <dbReference type="ARBA" id="ARBA00023228"/>
    </source>
</evidence>
<dbReference type="Gene3D" id="3.20.20.80">
    <property type="entry name" value="Glycosidases"/>
    <property type="match status" value="2"/>
</dbReference>
<evidence type="ECO:0000259" key="14">
    <source>
        <dbReference type="Pfam" id="PF17786"/>
    </source>
</evidence>
<feature type="domain" description="Beta-mannosidase-like galactose-binding" evidence="15">
    <location>
        <begin position="43"/>
        <end position="199"/>
    </location>
</feature>
<evidence type="ECO:0000259" key="15">
    <source>
        <dbReference type="Pfam" id="PF22666"/>
    </source>
</evidence>
<dbReference type="InterPro" id="IPR041625">
    <property type="entry name" value="Beta-mannosidase_Ig"/>
</dbReference>
<comment type="subcellular location">
    <subcellularLocation>
        <location evidence="2">Lysosome</location>
    </subcellularLocation>
</comment>
<dbReference type="Gene3D" id="2.60.120.260">
    <property type="entry name" value="Galactose-binding domain-like"/>
    <property type="match status" value="1"/>
</dbReference>
<dbReference type="FunFam" id="2.60.120.260:FF:000060">
    <property type="entry name" value="Probable beta-mannosidase"/>
    <property type="match status" value="1"/>
</dbReference>
<keyword evidence="6 12" id="KW-0732">Signal</keyword>
<comment type="caution">
    <text evidence="16">The sequence shown here is derived from an EMBL/GenBank/DDBJ whole genome shotgun (WGS) entry which is preliminary data.</text>
</comment>
<keyword evidence="9" id="KW-0458">Lysosome</keyword>
<evidence type="ECO:0000256" key="12">
    <source>
        <dbReference type="SAM" id="SignalP"/>
    </source>
</evidence>
<dbReference type="InterPro" id="IPR054593">
    <property type="entry name" value="Beta-mannosidase-like_N2"/>
</dbReference>
<evidence type="ECO:0000256" key="1">
    <source>
        <dbReference type="ARBA" id="ARBA00000829"/>
    </source>
</evidence>
<dbReference type="GO" id="GO:0004567">
    <property type="term" value="F:beta-mannosidase activity"/>
    <property type="evidence" value="ECO:0007669"/>
    <property type="project" value="UniProtKB-EC"/>
</dbReference>
<dbReference type="InterPro" id="IPR013783">
    <property type="entry name" value="Ig-like_fold"/>
</dbReference>
<evidence type="ECO:0000256" key="3">
    <source>
        <dbReference type="ARBA" id="ARBA00004740"/>
    </source>
</evidence>
<dbReference type="Pfam" id="PF17753">
    <property type="entry name" value="Ig_mannosidase"/>
    <property type="match status" value="1"/>
</dbReference>
<evidence type="ECO:0000256" key="10">
    <source>
        <dbReference type="ARBA" id="ARBA00023295"/>
    </source>
</evidence>
<dbReference type="SUPFAM" id="SSF51445">
    <property type="entry name" value="(Trans)glycosidases"/>
    <property type="match status" value="1"/>
</dbReference>
<evidence type="ECO:0000256" key="7">
    <source>
        <dbReference type="ARBA" id="ARBA00022801"/>
    </source>
</evidence>
<comment type="similarity">
    <text evidence="4">Belongs to the glycosyl hydrolase 2 family.</text>
</comment>
<gene>
    <name evidence="16" type="ORF">JZ751_012499</name>
</gene>
<sequence>MLREAVEAFVFVLSLTVLEGYCESSGAHSHKPGFETYSLNGKWKLYNSNGSLSLVADVPGCVHTALLKQGIIKDPYYRFNDLAYRWISLDNWTYTTSFSVPADIRNKQKVRLVFESVDTVSFISLNGVAVGKTDNMFRRYDFDVRRLLREQENVLTVGLLSAVAYAAERSWTHSSYSVPPNCPPPVQKGECHVNFIRKYGAVVHFIRVNNGRGVAQRRRAPERRSHIPAVLCFQAQSSFSWDWGPSFPTLGLWRGVRLEAYDTLRLLYLTTTPVQDSGLSRWSVEVELHFDTVVAAEGYVTLLLPDLATRQTFQASLPAGRSRDTLVLPTAPVGLWWPNGQGLQKQYFLFVQVKLEGGFTMEAKTLVAFRTVELVQEPVAASPGLSFYFRINGRPVFLKGSNWIPAHAFQDQAEEPSAVRCGCQHEHAQGLGRRSLRTGRIWQDFMFACALYPTDADFIDTVREEVTHQVRRLKSHPSIVVWSGNNENEAAIATDWFGIPISQRPLYVKDYVTLYEDRSRPFLTSSPTNGAESEQEGWVAQNPYDTHYGDTHFYSYLQDCWNWTGFPRTRFASEYGFQSWPSFSTMQKVSLPEDWSFQSEFTSHRQHHDNGNQQMLQQAKLHFRLPESQDPLQAYRDTLYLTQVMQAQCVKTQTEYYRSSRSEIIQGQGQTMGALYWQLNDIWQGPSWSSIEFGGKWKMLHYFAQDFFAPVLPVGFLDQGALKIYAVSDLSSDLTLWAMVTVYKWSSLEPVCTLASTAMLVKGGSVVAVYKQPIAALLESCGNCTTLTCFLTFHLEERGGQRGPTNHLFPCSPREAQGLQIPNLTTSVQQDGEAYAVTLHTSAIVPFLWLDVGDIPGRFDSNGFLMVTRSRTVRFYPWAPTSAALLARKLQVTSLRTLY</sequence>
<evidence type="ECO:0000259" key="13">
    <source>
        <dbReference type="Pfam" id="PF17753"/>
    </source>
</evidence>
<dbReference type="AlphaFoldDB" id="A0A8T2NSW2"/>
<dbReference type="GO" id="GO:0006516">
    <property type="term" value="P:glycoprotein catabolic process"/>
    <property type="evidence" value="ECO:0007669"/>
    <property type="project" value="TreeGrafter"/>
</dbReference>
<dbReference type="EC" id="3.2.1.25" evidence="5"/>
<evidence type="ECO:0000256" key="4">
    <source>
        <dbReference type="ARBA" id="ARBA00007401"/>
    </source>
</evidence>
<feature type="chain" id="PRO_5035829639" description="beta-mannosidase" evidence="12">
    <location>
        <begin position="21"/>
        <end position="899"/>
    </location>
</feature>
<dbReference type="Proteomes" id="UP000824540">
    <property type="component" value="Unassembled WGS sequence"/>
</dbReference>
<evidence type="ECO:0000313" key="16">
    <source>
        <dbReference type="EMBL" id="KAG9344023.1"/>
    </source>
</evidence>
<dbReference type="SUPFAM" id="SSF49785">
    <property type="entry name" value="Galactose-binding domain-like"/>
    <property type="match status" value="2"/>
</dbReference>
<evidence type="ECO:0000256" key="11">
    <source>
        <dbReference type="ARBA" id="ARBA00033445"/>
    </source>
</evidence>
<dbReference type="SUPFAM" id="SSF49303">
    <property type="entry name" value="beta-Galactosidase/glucuronidase domain"/>
    <property type="match status" value="2"/>
</dbReference>
<feature type="signal peptide" evidence="12">
    <location>
        <begin position="1"/>
        <end position="20"/>
    </location>
</feature>
<dbReference type="InterPro" id="IPR050887">
    <property type="entry name" value="Beta-mannosidase_GH2"/>
</dbReference>
<evidence type="ECO:0000256" key="8">
    <source>
        <dbReference type="ARBA" id="ARBA00023180"/>
    </source>
</evidence>
<keyword evidence="10" id="KW-0326">Glycosidase</keyword>
<dbReference type="Pfam" id="PF17786">
    <property type="entry name" value="Mannosidase_ig"/>
    <property type="match status" value="1"/>
</dbReference>
<keyword evidence="7" id="KW-0378">Hydrolase</keyword>
<accession>A0A8T2NSW2</accession>
<keyword evidence="17" id="KW-1185">Reference proteome</keyword>
<proteinExistence type="inferred from homology"/>
<dbReference type="PANTHER" id="PTHR43730">
    <property type="entry name" value="BETA-MANNOSIDASE"/>
    <property type="match status" value="1"/>
</dbReference>
<name>A0A8T2NSW2_9TELE</name>
<evidence type="ECO:0000256" key="2">
    <source>
        <dbReference type="ARBA" id="ARBA00004371"/>
    </source>
</evidence>
<feature type="domain" description="Beta-mannosidase Ig-fold" evidence="13">
    <location>
        <begin position="819"/>
        <end position="896"/>
    </location>
</feature>
<protein>
    <recommendedName>
        <fullName evidence="5">beta-mannosidase</fullName>
        <ecNumber evidence="5">3.2.1.25</ecNumber>
    </recommendedName>
    <alternativeName>
        <fullName evidence="11">Mannanase</fullName>
    </alternativeName>
</protein>
<dbReference type="PANTHER" id="PTHR43730:SF1">
    <property type="entry name" value="BETA-MANNOSIDASE"/>
    <property type="match status" value="1"/>
</dbReference>
<reference evidence="16" key="1">
    <citation type="thesis" date="2021" institute="BYU ScholarsArchive" country="Provo, UT, USA">
        <title>Applications of and Algorithms for Genome Assembly and Genomic Analyses with an Emphasis on Marine Teleosts.</title>
        <authorList>
            <person name="Pickett B.D."/>
        </authorList>
    </citation>
    <scope>NUCLEOTIDE SEQUENCE</scope>
    <source>
        <strain evidence="16">HI-2016</strain>
    </source>
</reference>
<organism evidence="16 17">
    <name type="scientific">Albula glossodonta</name>
    <name type="common">roundjaw bonefish</name>
    <dbReference type="NCBI Taxonomy" id="121402"/>
    <lineage>
        <taxon>Eukaryota</taxon>
        <taxon>Metazoa</taxon>
        <taxon>Chordata</taxon>
        <taxon>Craniata</taxon>
        <taxon>Vertebrata</taxon>
        <taxon>Euteleostomi</taxon>
        <taxon>Actinopterygii</taxon>
        <taxon>Neopterygii</taxon>
        <taxon>Teleostei</taxon>
        <taxon>Albuliformes</taxon>
        <taxon>Albulidae</taxon>
        <taxon>Albula</taxon>
    </lineage>
</organism>
<feature type="domain" description="Mannosidase Ig/CBM-like" evidence="14">
    <location>
        <begin position="721"/>
        <end position="814"/>
    </location>
</feature>
<dbReference type="Gene3D" id="2.60.40.10">
    <property type="entry name" value="Immunoglobulins"/>
    <property type="match status" value="2"/>
</dbReference>
<evidence type="ECO:0000256" key="5">
    <source>
        <dbReference type="ARBA" id="ARBA00012754"/>
    </source>
</evidence>
<dbReference type="InterPro" id="IPR036156">
    <property type="entry name" value="Beta-gal/glucu_dom_sf"/>
</dbReference>
<dbReference type="OrthoDB" id="2866996at2759"/>
<dbReference type="EMBL" id="JAFBMS010000021">
    <property type="protein sequence ID" value="KAG9344023.1"/>
    <property type="molecule type" value="Genomic_DNA"/>
</dbReference>
<comment type="catalytic activity">
    <reaction evidence="1">
        <text>Hydrolysis of terminal, non-reducing beta-D-mannose residues in beta-D-mannosides.</text>
        <dbReference type="EC" id="3.2.1.25"/>
    </reaction>
</comment>
<dbReference type="Pfam" id="PF22666">
    <property type="entry name" value="Glyco_hydro_2_N2"/>
    <property type="match status" value="1"/>
</dbReference>
<keyword evidence="8" id="KW-0325">Glycoprotein</keyword>
<dbReference type="InterPro" id="IPR041447">
    <property type="entry name" value="Mannosidase_ig"/>
</dbReference>
<comment type="pathway">
    <text evidence="3">Glycan metabolism; N-glycan degradation.</text>
</comment>
<dbReference type="FunFam" id="2.60.40.10:FF:000650">
    <property type="entry name" value="Mannosidase beta"/>
    <property type="match status" value="1"/>
</dbReference>